<dbReference type="CDD" id="cd19488">
    <property type="entry name" value="KaiC-like_N"/>
    <property type="match status" value="1"/>
</dbReference>
<dbReference type="EMBL" id="JABRWJ010000008">
    <property type="protein sequence ID" value="NRF70278.1"/>
    <property type="molecule type" value="Genomic_DNA"/>
</dbReference>
<evidence type="ECO:0000256" key="1">
    <source>
        <dbReference type="ARBA" id="ARBA00012513"/>
    </source>
</evidence>
<keyword evidence="9" id="KW-1185">Reference proteome</keyword>
<dbReference type="InterPro" id="IPR030665">
    <property type="entry name" value="KaiC"/>
</dbReference>
<evidence type="ECO:0000259" key="7">
    <source>
        <dbReference type="PROSITE" id="PS51146"/>
    </source>
</evidence>
<dbReference type="EC" id="2.7.11.1" evidence="1"/>
<organism evidence="8 9">
    <name type="scientific">Pseudaquabacterium terrae</name>
    <dbReference type="NCBI Taxonomy" id="2732868"/>
    <lineage>
        <taxon>Bacteria</taxon>
        <taxon>Pseudomonadati</taxon>
        <taxon>Pseudomonadota</taxon>
        <taxon>Betaproteobacteria</taxon>
        <taxon>Burkholderiales</taxon>
        <taxon>Sphaerotilaceae</taxon>
        <taxon>Pseudaquabacterium</taxon>
    </lineage>
</organism>
<keyword evidence="5" id="KW-0418">Kinase</keyword>
<dbReference type="InterPro" id="IPR051347">
    <property type="entry name" value="Circadian_clock_KaiC-rel"/>
</dbReference>
<accession>A0ABX2ENT1</accession>
<evidence type="ECO:0000256" key="5">
    <source>
        <dbReference type="ARBA" id="ARBA00022777"/>
    </source>
</evidence>
<dbReference type="SUPFAM" id="SSF52540">
    <property type="entry name" value="P-loop containing nucleoside triphosphate hydrolases"/>
    <property type="match status" value="2"/>
</dbReference>
<evidence type="ECO:0000256" key="2">
    <source>
        <dbReference type="ARBA" id="ARBA00022553"/>
    </source>
</evidence>
<dbReference type="PROSITE" id="PS51146">
    <property type="entry name" value="KAIC"/>
    <property type="match status" value="2"/>
</dbReference>
<dbReference type="SMART" id="SM00382">
    <property type="entry name" value="AAA"/>
    <property type="match status" value="2"/>
</dbReference>
<feature type="domain" description="KaiC" evidence="7">
    <location>
        <begin position="14"/>
        <end position="253"/>
    </location>
</feature>
<dbReference type="Proteomes" id="UP000737171">
    <property type="component" value="Unassembled WGS sequence"/>
</dbReference>
<dbReference type="InterPro" id="IPR003593">
    <property type="entry name" value="AAA+_ATPase"/>
</dbReference>
<dbReference type="PANTHER" id="PTHR42926:SF1">
    <property type="entry name" value="CIRCADIAN CLOCK OSCILLATOR PROTEIN KAIC 1"/>
    <property type="match status" value="1"/>
</dbReference>
<reference evidence="8 9" key="1">
    <citation type="submission" date="2020-05" db="EMBL/GenBank/DDBJ databases">
        <title>Aquincola sp. isolate from soil.</title>
        <authorList>
            <person name="Han J."/>
            <person name="Kim D.-U."/>
        </authorList>
    </citation>
    <scope>NUCLEOTIDE SEQUENCE [LARGE SCALE GENOMIC DNA]</scope>
    <source>
        <strain evidence="8 9">S2</strain>
    </source>
</reference>
<keyword evidence="3" id="KW-0808">Transferase</keyword>
<evidence type="ECO:0000256" key="4">
    <source>
        <dbReference type="ARBA" id="ARBA00022737"/>
    </source>
</evidence>
<dbReference type="PANTHER" id="PTHR42926">
    <property type="match status" value="1"/>
</dbReference>
<evidence type="ECO:0000313" key="9">
    <source>
        <dbReference type="Proteomes" id="UP000737171"/>
    </source>
</evidence>
<name>A0ABX2ENT1_9BURK</name>
<sequence length="500" mass="53792">MQAQPPGGDPAGPSLLRTGVPGLDNVLGGGLTANRLYLLEGAPGAGKTTVALQFLLDGAALREPVLYITLSETAIELQGVADSHGWDLTGIAVHEMLPPEDALEPDEQYTLFHPSEVELGQTTLKILADVQRIKPTRVVFDSLSELRLLAGNSLRYRRQILALKQFFAGRQCTVLLLDDMTAMEHDLQVQSIAHAVVRLEQMNSDYGATRRRLIVTKYRGRAYRDGFHDYKIVRGGLQVFPRLVAAEHPPTLPQTRLPSGIAALDELLGGGIEKGTSTLVIGAPGTGKSSLAVQFSLAAAERGETAALFIFDESIATLRTRCLGMGMDLGPHLASGRISVRQIDPAELSPGELAHELTAAVTQRHASIVVIDSLNGYMNAMPDERFLIVHLHELLTYLGQAGVATLLIGAQHGLMGMQMSSPLDASYLADAVLMLRYYEFAGEVRQAISVIKKRGGAHERTIRAFTLSSSGINVGPPLRNFRGILTGVPVPVDDGASPPR</sequence>
<keyword evidence="2" id="KW-0597">Phosphoprotein</keyword>
<evidence type="ECO:0000256" key="6">
    <source>
        <dbReference type="ARBA" id="ARBA00022801"/>
    </source>
</evidence>
<keyword evidence="4" id="KW-0677">Repeat</keyword>
<dbReference type="CDD" id="cd19487">
    <property type="entry name" value="KaiC-like_C"/>
    <property type="match status" value="1"/>
</dbReference>
<dbReference type="InterPro" id="IPR014774">
    <property type="entry name" value="KaiC-like_dom"/>
</dbReference>
<dbReference type="Gene3D" id="3.40.50.300">
    <property type="entry name" value="P-loop containing nucleotide triphosphate hydrolases"/>
    <property type="match status" value="2"/>
</dbReference>
<dbReference type="Pfam" id="PF06745">
    <property type="entry name" value="ATPase"/>
    <property type="match status" value="2"/>
</dbReference>
<protein>
    <recommendedName>
        <fullName evidence="1">non-specific serine/threonine protein kinase</fullName>
        <ecNumber evidence="1">2.7.11.1</ecNumber>
    </recommendedName>
</protein>
<feature type="domain" description="KaiC" evidence="7">
    <location>
        <begin position="255"/>
        <end position="488"/>
    </location>
</feature>
<keyword evidence="6" id="KW-0378">Hydrolase</keyword>
<proteinExistence type="predicted"/>
<dbReference type="InterPro" id="IPR027417">
    <property type="entry name" value="P-loop_NTPase"/>
</dbReference>
<dbReference type="RefSeq" id="WP_173128996.1">
    <property type="nucleotide sequence ID" value="NZ_JABRWJ010000008.1"/>
</dbReference>
<evidence type="ECO:0000313" key="8">
    <source>
        <dbReference type="EMBL" id="NRF70278.1"/>
    </source>
</evidence>
<dbReference type="PIRSF" id="PIRSF039117">
    <property type="entry name" value="KaiC"/>
    <property type="match status" value="1"/>
</dbReference>
<gene>
    <name evidence="8" type="ORF">HLB44_25035</name>
</gene>
<dbReference type="InterPro" id="IPR010624">
    <property type="entry name" value="KaiC_dom"/>
</dbReference>
<evidence type="ECO:0000256" key="3">
    <source>
        <dbReference type="ARBA" id="ARBA00022679"/>
    </source>
</evidence>
<comment type="caution">
    <text evidence="8">The sequence shown here is derived from an EMBL/GenBank/DDBJ whole genome shotgun (WGS) entry which is preliminary data.</text>
</comment>